<evidence type="ECO:0000313" key="3">
    <source>
        <dbReference type="Proteomes" id="UP001501411"/>
    </source>
</evidence>
<protein>
    <submittedName>
        <fullName evidence="2">DUF3810 domain-containing protein</fullName>
    </submittedName>
</protein>
<dbReference type="Proteomes" id="UP001501411">
    <property type="component" value="Unassembled WGS sequence"/>
</dbReference>
<keyword evidence="1" id="KW-0472">Membrane</keyword>
<organism evidence="2 3">
    <name type="scientific">Olivibacter ginsenosidimutans</name>
    <dbReference type="NCBI Taxonomy" id="1176537"/>
    <lineage>
        <taxon>Bacteria</taxon>
        <taxon>Pseudomonadati</taxon>
        <taxon>Bacteroidota</taxon>
        <taxon>Sphingobacteriia</taxon>
        <taxon>Sphingobacteriales</taxon>
        <taxon>Sphingobacteriaceae</taxon>
        <taxon>Olivibacter</taxon>
    </lineage>
</organism>
<feature type="transmembrane region" description="Helical" evidence="1">
    <location>
        <begin position="42"/>
        <end position="61"/>
    </location>
</feature>
<feature type="transmembrane region" description="Helical" evidence="1">
    <location>
        <begin position="67"/>
        <end position="85"/>
    </location>
</feature>
<dbReference type="InterPro" id="IPR024294">
    <property type="entry name" value="DUF3810"/>
</dbReference>
<feature type="transmembrane region" description="Helical" evidence="1">
    <location>
        <begin position="12"/>
        <end position="30"/>
    </location>
</feature>
<dbReference type="EMBL" id="BAABIQ010000031">
    <property type="protein sequence ID" value="GAA4791597.1"/>
    <property type="molecule type" value="Genomic_DNA"/>
</dbReference>
<proteinExistence type="predicted"/>
<comment type="caution">
    <text evidence="2">The sequence shown here is derived from an EMBL/GenBank/DDBJ whole genome shotgun (WGS) entry which is preliminary data.</text>
</comment>
<evidence type="ECO:0000313" key="2">
    <source>
        <dbReference type="EMBL" id="GAA4791597.1"/>
    </source>
</evidence>
<feature type="transmembrane region" description="Helical" evidence="1">
    <location>
        <begin position="97"/>
        <end position="118"/>
    </location>
</feature>
<keyword evidence="1" id="KW-1133">Transmembrane helix</keyword>
<evidence type="ECO:0000256" key="1">
    <source>
        <dbReference type="SAM" id="Phobius"/>
    </source>
</evidence>
<sequence length="365" mass="42197">MAFQVKKELFKSFKTTSIFLLILLGFWCFSQQETLVERFYSNKLFPAFAIIGQTLGAWIPFDLGDCFYGVCILFLLAAFIVLIFLAFKRKYRRAGKLLLHLVNAGLLIAIAFYLFWGLNYFRVPLERRIGLTTTVKEPCELLETTVLCIDKANAYRARLSKQDLQQSNQEIFDQAQDLLSNNTFLASYLFVFHPKVKEPLTNFHVNYTMVAGYFNPFTQEAQVNTAMPTLAKPFTACHELSHQAGIGFEDEANLIGFILCASSDNKLFNYSAYYHALFMLLNQVFLEDRQSYQNLLAQLSPAVRQDAEQENAYWQQFEGIVNHASSKFYNEYLQLNNQPEGLKRYNRMTKLLIAWLKDHPISEVR</sequence>
<gene>
    <name evidence="2" type="ORF">GCM10023231_19390</name>
</gene>
<keyword evidence="3" id="KW-1185">Reference proteome</keyword>
<accession>A0ABP9B7L9</accession>
<dbReference type="Pfam" id="PF12725">
    <property type="entry name" value="DUF3810"/>
    <property type="match status" value="1"/>
</dbReference>
<reference evidence="3" key="1">
    <citation type="journal article" date="2019" name="Int. J. Syst. Evol. Microbiol.">
        <title>The Global Catalogue of Microorganisms (GCM) 10K type strain sequencing project: providing services to taxonomists for standard genome sequencing and annotation.</title>
        <authorList>
            <consortium name="The Broad Institute Genomics Platform"/>
            <consortium name="The Broad Institute Genome Sequencing Center for Infectious Disease"/>
            <person name="Wu L."/>
            <person name="Ma J."/>
        </authorList>
    </citation>
    <scope>NUCLEOTIDE SEQUENCE [LARGE SCALE GENOMIC DNA]</scope>
    <source>
        <strain evidence="3">JCM 18200</strain>
    </source>
</reference>
<keyword evidence="1" id="KW-0812">Transmembrane</keyword>
<name>A0ABP9B7L9_9SPHI</name>